<dbReference type="AlphaFoldDB" id="A0A1Y1WYY7"/>
<evidence type="ECO:0000256" key="1">
    <source>
        <dbReference type="SAM" id="Coils"/>
    </source>
</evidence>
<evidence type="ECO:0000256" key="2">
    <source>
        <dbReference type="SAM" id="MobiDB-lite"/>
    </source>
</evidence>
<feature type="region of interest" description="Disordered" evidence="2">
    <location>
        <begin position="114"/>
        <end position="163"/>
    </location>
</feature>
<feature type="compositionally biased region" description="Basic and acidic residues" evidence="2">
    <location>
        <begin position="283"/>
        <end position="298"/>
    </location>
</feature>
<evidence type="ECO:0000313" key="3">
    <source>
        <dbReference type="EMBL" id="ORX78642.1"/>
    </source>
</evidence>
<reference evidence="3 4" key="2">
    <citation type="submission" date="2016-08" db="EMBL/GenBank/DDBJ databases">
        <title>Pervasive Adenine N6-methylation of Active Genes in Fungi.</title>
        <authorList>
            <consortium name="DOE Joint Genome Institute"/>
            <person name="Mondo S.J."/>
            <person name="Dannebaum R.O."/>
            <person name="Kuo R.C."/>
            <person name="Labutti K."/>
            <person name="Haridas S."/>
            <person name="Kuo A."/>
            <person name="Salamov A."/>
            <person name="Ahrendt S.R."/>
            <person name="Lipzen A."/>
            <person name="Sullivan W."/>
            <person name="Andreopoulos W.B."/>
            <person name="Clum A."/>
            <person name="Lindquist E."/>
            <person name="Daum C."/>
            <person name="Ramamoorthy G.K."/>
            <person name="Gryganskyi A."/>
            <person name="Culley D."/>
            <person name="Magnuson J.K."/>
            <person name="James T.Y."/>
            <person name="O'Malley M.A."/>
            <person name="Stajich J.E."/>
            <person name="Spatafora J.W."/>
            <person name="Visel A."/>
            <person name="Grigoriev I.V."/>
        </authorList>
    </citation>
    <scope>NUCLEOTIDE SEQUENCE [LARGE SCALE GENOMIC DNA]</scope>
    <source>
        <strain evidence="3 4">S4</strain>
    </source>
</reference>
<keyword evidence="4" id="KW-1185">Reference proteome</keyword>
<keyword evidence="1" id="KW-0175">Coiled coil</keyword>
<name>A0A1Y1WYY7_9FUNG</name>
<accession>A0A1Y1WYY7</accession>
<feature type="compositionally biased region" description="Acidic residues" evidence="2">
    <location>
        <begin position="33"/>
        <end position="43"/>
    </location>
</feature>
<reference evidence="3 4" key="1">
    <citation type="submission" date="2016-08" db="EMBL/GenBank/DDBJ databases">
        <title>A Parts List for Fungal Cellulosomes Revealed by Comparative Genomics.</title>
        <authorList>
            <consortium name="DOE Joint Genome Institute"/>
            <person name="Haitjema C.H."/>
            <person name="Gilmore S.P."/>
            <person name="Henske J.K."/>
            <person name="Solomon K.V."/>
            <person name="De Groot R."/>
            <person name="Kuo A."/>
            <person name="Mondo S.J."/>
            <person name="Salamov A.A."/>
            <person name="Labutti K."/>
            <person name="Zhao Z."/>
            <person name="Chiniquy J."/>
            <person name="Barry K."/>
            <person name="Brewer H.M."/>
            <person name="Purvine S.O."/>
            <person name="Wright A.T."/>
            <person name="Boxma B."/>
            <person name="Van Alen T."/>
            <person name="Hackstein J.H."/>
            <person name="Baker S.E."/>
            <person name="Grigoriev I.V."/>
            <person name="O'Malley M.A."/>
        </authorList>
    </citation>
    <scope>NUCLEOTIDE SEQUENCE [LARGE SCALE GENOMIC DNA]</scope>
    <source>
        <strain evidence="3 4">S4</strain>
    </source>
</reference>
<dbReference type="OrthoDB" id="2161703at2759"/>
<sequence>MNSCIQLLQDNTIEEDELDSLCESFEDYYAQDTENETDDEEETISSKPDNEQNNLTEEEEEALKHVNQVINDYIDNSESSQKTEKENEEENEKISYYKTDQFIGANQISNEIINTKNGNEDKNEDNDKYKDDIKKDDGKEIKDDKGDENDDKNNDKTKNIDKRSSKNYQKKICKIYVKKWKRKCKDLPRVESVINAPLEYFYFRRKSYCLKNSQNRYCTIVMNEIKNRVYNETAKVNLPLTDQEKNDTCECYKEKMNYYGEEYLSSNNTVKQEPMKYYSKNKKQNDSKTSESSIKPEESVTPNKYKRNLDIENKNKDYNNNNNNNNGKQTKVFWNYLDKIISQYLPTKFGMRGRTKFNYIPSFKDIREKVKNGKMKDYSFAEILAQEIEKLLHPDSDIFNDYDNDNNNNNNNNKNNKVKRMQATDNIQKLKKLINLYENEMNEFMDISTCNITFSELNPKNVVSNALSIKSISLTLLITQISITILFYLF</sequence>
<protein>
    <submittedName>
        <fullName evidence="3">Uncharacterized protein</fullName>
    </submittedName>
</protein>
<feature type="compositionally biased region" description="Polar residues" evidence="2">
    <location>
        <begin position="45"/>
        <end position="55"/>
    </location>
</feature>
<feature type="compositionally biased region" description="Basic and acidic residues" evidence="2">
    <location>
        <begin position="307"/>
        <end position="317"/>
    </location>
</feature>
<organism evidence="3 4">
    <name type="scientific">Anaeromyces robustus</name>
    <dbReference type="NCBI Taxonomy" id="1754192"/>
    <lineage>
        <taxon>Eukaryota</taxon>
        <taxon>Fungi</taxon>
        <taxon>Fungi incertae sedis</taxon>
        <taxon>Chytridiomycota</taxon>
        <taxon>Chytridiomycota incertae sedis</taxon>
        <taxon>Neocallimastigomycetes</taxon>
        <taxon>Neocallimastigales</taxon>
        <taxon>Neocallimastigaceae</taxon>
        <taxon>Anaeromyces</taxon>
    </lineage>
</organism>
<feature type="region of interest" description="Disordered" evidence="2">
    <location>
        <begin position="25"/>
        <end position="98"/>
    </location>
</feature>
<evidence type="ECO:0000313" key="4">
    <source>
        <dbReference type="Proteomes" id="UP000193944"/>
    </source>
</evidence>
<dbReference type="Proteomes" id="UP000193944">
    <property type="component" value="Unassembled WGS sequence"/>
</dbReference>
<comment type="caution">
    <text evidence="3">The sequence shown here is derived from an EMBL/GenBank/DDBJ whole genome shotgun (WGS) entry which is preliminary data.</text>
</comment>
<feature type="compositionally biased region" description="Basic and acidic residues" evidence="2">
    <location>
        <begin position="118"/>
        <end position="163"/>
    </location>
</feature>
<gene>
    <name evidence="3" type="ORF">BCR32DRAFT_328464</name>
</gene>
<feature type="region of interest" description="Disordered" evidence="2">
    <location>
        <begin position="278"/>
        <end position="327"/>
    </location>
</feature>
<feature type="coiled-coil region" evidence="1">
    <location>
        <begin position="404"/>
        <end position="447"/>
    </location>
</feature>
<dbReference type="EMBL" id="MCFG01000203">
    <property type="protein sequence ID" value="ORX78642.1"/>
    <property type="molecule type" value="Genomic_DNA"/>
</dbReference>
<proteinExistence type="predicted"/>